<dbReference type="InterPro" id="IPR011435">
    <property type="entry name" value="UmpAB"/>
</dbReference>
<reference evidence="3 4" key="1">
    <citation type="submission" date="2017-10" db="EMBL/GenBank/DDBJ databases">
        <title>Bacillus sp. nov., a halophilic bacterium isolated from a Yangshapao Lake.</title>
        <authorList>
            <person name="Wang H."/>
        </authorList>
    </citation>
    <scope>NUCLEOTIDE SEQUENCE [LARGE SCALE GENOMIC DNA]</scope>
    <source>
        <strain evidence="3 4">YSP-3</strain>
    </source>
</reference>
<feature type="transmembrane region" description="Helical" evidence="2">
    <location>
        <begin position="12"/>
        <end position="35"/>
    </location>
</feature>
<sequence>MITTAFAGFSHILIEVALAVFPLVLFFIVFQVAFLRLPMKKVWTMMFGIVLTFIGLSFFLQGVSIGFFPAGLEIGAILGAREHVWVYLPLVGLILGFVATFAEPAIRILNHEVEKVTAGSIPGKVLLLTLSIGVAISIALSMIRILTGIPLWTILLPGYIAALIMIRYSKKRFVSIAFDAGGVATGPMTVTFIMAIAVGVANVTEGRDPLLDGFGMIATVALTPILSVLCLGLLYSRKESTGHDTSKKALQTRHHDREKETSQ</sequence>
<gene>
    <name evidence="3" type="ORF">CR205_10325</name>
</gene>
<keyword evidence="2" id="KW-0472">Membrane</keyword>
<organism evidence="3 4">
    <name type="scientific">Alteribacter lacisalsi</name>
    <dbReference type="NCBI Taxonomy" id="2045244"/>
    <lineage>
        <taxon>Bacteria</taxon>
        <taxon>Bacillati</taxon>
        <taxon>Bacillota</taxon>
        <taxon>Bacilli</taxon>
        <taxon>Bacillales</taxon>
        <taxon>Bacillaceae</taxon>
        <taxon>Alteribacter</taxon>
    </lineage>
</organism>
<feature type="transmembrane region" description="Helical" evidence="2">
    <location>
        <begin position="213"/>
        <end position="235"/>
    </location>
</feature>
<comment type="caution">
    <text evidence="3">The sequence shown here is derived from an EMBL/GenBank/DDBJ whole genome shotgun (WGS) entry which is preliminary data.</text>
</comment>
<feature type="transmembrane region" description="Helical" evidence="2">
    <location>
        <begin position="149"/>
        <end position="168"/>
    </location>
</feature>
<evidence type="ECO:0000256" key="2">
    <source>
        <dbReference type="SAM" id="Phobius"/>
    </source>
</evidence>
<feature type="transmembrane region" description="Helical" evidence="2">
    <location>
        <begin position="84"/>
        <end position="104"/>
    </location>
</feature>
<keyword evidence="2" id="KW-1133">Transmembrane helix</keyword>
<evidence type="ECO:0000256" key="1">
    <source>
        <dbReference type="SAM" id="MobiDB-lite"/>
    </source>
</evidence>
<dbReference type="Proteomes" id="UP000248066">
    <property type="component" value="Unassembled WGS sequence"/>
</dbReference>
<dbReference type="Pfam" id="PF07556">
    <property type="entry name" value="DUF1538"/>
    <property type="match status" value="1"/>
</dbReference>
<feature type="transmembrane region" description="Helical" evidence="2">
    <location>
        <begin position="47"/>
        <end position="72"/>
    </location>
</feature>
<evidence type="ECO:0000313" key="4">
    <source>
        <dbReference type="Proteomes" id="UP000248066"/>
    </source>
</evidence>
<feature type="transmembrane region" description="Helical" evidence="2">
    <location>
        <begin position="125"/>
        <end position="143"/>
    </location>
</feature>
<keyword evidence="2" id="KW-0812">Transmembrane</keyword>
<name>A0A2W0HGC5_9BACI</name>
<evidence type="ECO:0008006" key="5">
    <source>
        <dbReference type="Google" id="ProtNLM"/>
    </source>
</evidence>
<protein>
    <recommendedName>
        <fullName evidence="5">DUF1538 domain-containing protein</fullName>
    </recommendedName>
</protein>
<feature type="region of interest" description="Disordered" evidence="1">
    <location>
        <begin position="244"/>
        <end position="263"/>
    </location>
</feature>
<dbReference type="AlphaFoldDB" id="A0A2W0HGC5"/>
<dbReference type="EMBL" id="PDOF01000001">
    <property type="protein sequence ID" value="PYZ98940.1"/>
    <property type="molecule type" value="Genomic_DNA"/>
</dbReference>
<proteinExistence type="predicted"/>
<accession>A0A2W0HGC5</accession>
<keyword evidence="4" id="KW-1185">Reference proteome</keyword>
<dbReference type="RefSeq" id="WP_110519248.1">
    <property type="nucleotide sequence ID" value="NZ_PDOF01000001.1"/>
</dbReference>
<feature type="transmembrane region" description="Helical" evidence="2">
    <location>
        <begin position="180"/>
        <end position="201"/>
    </location>
</feature>
<dbReference type="OrthoDB" id="9805989at2"/>
<evidence type="ECO:0000313" key="3">
    <source>
        <dbReference type="EMBL" id="PYZ98940.1"/>
    </source>
</evidence>